<evidence type="ECO:0000313" key="1">
    <source>
        <dbReference type="EMBL" id="VAW43184.1"/>
    </source>
</evidence>
<accession>A0A3B0WI13</accession>
<name>A0A3B0WI13_9ZZZZ</name>
<evidence type="ECO:0008006" key="2">
    <source>
        <dbReference type="Google" id="ProtNLM"/>
    </source>
</evidence>
<organism evidence="1">
    <name type="scientific">hydrothermal vent metagenome</name>
    <dbReference type="NCBI Taxonomy" id="652676"/>
    <lineage>
        <taxon>unclassified sequences</taxon>
        <taxon>metagenomes</taxon>
        <taxon>ecological metagenomes</taxon>
    </lineage>
</organism>
<dbReference type="Pfam" id="PF18950">
    <property type="entry name" value="DUF5694"/>
    <property type="match status" value="1"/>
</dbReference>
<protein>
    <recommendedName>
        <fullName evidence="2">Haem-binding uptake Tiki superfamily ChaN domain-containing protein</fullName>
    </recommendedName>
</protein>
<dbReference type="AlphaFoldDB" id="A0A3B0WI13"/>
<proteinExistence type="predicted"/>
<dbReference type="EMBL" id="UOEU01001042">
    <property type="protein sequence ID" value="VAW43184.1"/>
    <property type="molecule type" value="Genomic_DNA"/>
</dbReference>
<gene>
    <name evidence="1" type="ORF">MNBD_CHLOROFLEXI01-1973</name>
</gene>
<reference evidence="1" key="1">
    <citation type="submission" date="2018-06" db="EMBL/GenBank/DDBJ databases">
        <authorList>
            <person name="Zhirakovskaya E."/>
        </authorList>
    </citation>
    <scope>NUCLEOTIDE SEQUENCE</scope>
</reference>
<dbReference type="InterPro" id="IPR043749">
    <property type="entry name" value="DUF5694"/>
</dbReference>
<sequence>MSSTEVLILGTYHFANPGLDYVQTQVADVFSSEKQAEITAVLNMLATFQPTKIGVEVPYNKTNELNQLYQAYRSGNHQLRRSEVQQLGFRLAADLGHDTLFPLDHPGKSIPFPDAIEYAEKHMLTFATKFQQTLARWEERENRLQKLSSIREILQYYNSPKAIAENYQLYLDFTAVDAGNSYIGADVLAGWYNRNIYIFANLRRIALENDRILLIFGAGHLSVLRELVSWDANLNLINALDYL</sequence>